<evidence type="ECO:0000313" key="3">
    <source>
        <dbReference type="EMBL" id="MBC2769974.1"/>
    </source>
</evidence>
<keyword evidence="2" id="KW-0378">Hydrolase</keyword>
<dbReference type="EMBL" id="JACJUU010000005">
    <property type="protein sequence ID" value="MBC2769974.1"/>
    <property type="molecule type" value="Genomic_DNA"/>
</dbReference>
<reference evidence="3 4" key="1">
    <citation type="submission" date="2020-08" db="EMBL/GenBank/DDBJ databases">
        <title>Paraeoetvoesia sp. YC-7-48 draft genome sequence.</title>
        <authorList>
            <person name="Yao L."/>
        </authorList>
    </citation>
    <scope>NUCLEOTIDE SEQUENCE [LARGE SCALE GENOMIC DNA]</scope>
    <source>
        <strain evidence="4">YC-7-48</strain>
    </source>
</reference>
<dbReference type="RefSeq" id="WP_185779681.1">
    <property type="nucleotide sequence ID" value="NZ_JACJUU010000005.1"/>
</dbReference>
<comment type="similarity">
    <text evidence="1">Belongs to the 4-hydroxybenzoyl-CoA thioesterase family.</text>
</comment>
<organism evidence="3 4">
    <name type="scientific">Pusillimonas minor</name>
    <dbReference type="NCBI Taxonomy" id="2697024"/>
    <lineage>
        <taxon>Bacteria</taxon>
        <taxon>Pseudomonadati</taxon>
        <taxon>Pseudomonadota</taxon>
        <taxon>Betaproteobacteria</taxon>
        <taxon>Burkholderiales</taxon>
        <taxon>Alcaligenaceae</taxon>
        <taxon>Pusillimonas</taxon>
    </lineage>
</organism>
<evidence type="ECO:0000256" key="1">
    <source>
        <dbReference type="ARBA" id="ARBA00005953"/>
    </source>
</evidence>
<name>A0A842HQ39_9BURK</name>
<accession>A0A842HQ39</accession>
<dbReference type="Pfam" id="PF13279">
    <property type="entry name" value="4HBT_2"/>
    <property type="match status" value="1"/>
</dbReference>
<gene>
    <name evidence="3" type="ORF">GTU67_08625</name>
</gene>
<comment type="caution">
    <text evidence="3">The sequence shown here is derived from an EMBL/GenBank/DDBJ whole genome shotgun (WGS) entry which is preliminary data.</text>
</comment>
<dbReference type="GO" id="GO:0047617">
    <property type="term" value="F:fatty acyl-CoA hydrolase activity"/>
    <property type="evidence" value="ECO:0007669"/>
    <property type="project" value="TreeGrafter"/>
</dbReference>
<sequence length="143" mass="16270">MPNIHHMPIEIGFKHCDPAGIVFYPRYAEMLHDTVEHWFNHGLKIGFNYLHTTRNMGIPMVNLQVDFRIPSRLGDVLDSQLVVKKLGRTSMQMLVRICSPDNDVRVEGRLTVVFASLGKISSVEIPEDFKALILPYVHESAEA</sequence>
<keyword evidence="4" id="KW-1185">Reference proteome</keyword>
<evidence type="ECO:0000256" key="2">
    <source>
        <dbReference type="ARBA" id="ARBA00022801"/>
    </source>
</evidence>
<dbReference type="Proteomes" id="UP000545386">
    <property type="component" value="Unassembled WGS sequence"/>
</dbReference>
<dbReference type="InterPro" id="IPR029069">
    <property type="entry name" value="HotDog_dom_sf"/>
</dbReference>
<dbReference type="CDD" id="cd00586">
    <property type="entry name" value="4HBT"/>
    <property type="match status" value="1"/>
</dbReference>
<dbReference type="SUPFAM" id="SSF54637">
    <property type="entry name" value="Thioesterase/thiol ester dehydrase-isomerase"/>
    <property type="match status" value="1"/>
</dbReference>
<dbReference type="Gene3D" id="3.10.129.10">
    <property type="entry name" value="Hotdog Thioesterase"/>
    <property type="match status" value="1"/>
</dbReference>
<dbReference type="PANTHER" id="PTHR31793:SF27">
    <property type="entry name" value="NOVEL THIOESTERASE SUPERFAMILY DOMAIN AND SAPOSIN A-TYPE DOMAIN CONTAINING PROTEIN (0610012H03RIK)"/>
    <property type="match status" value="1"/>
</dbReference>
<proteinExistence type="inferred from homology"/>
<dbReference type="PANTHER" id="PTHR31793">
    <property type="entry name" value="4-HYDROXYBENZOYL-COA THIOESTERASE FAMILY MEMBER"/>
    <property type="match status" value="1"/>
</dbReference>
<protein>
    <submittedName>
        <fullName evidence="3">Acyl-CoA thioesterase</fullName>
    </submittedName>
</protein>
<dbReference type="AlphaFoldDB" id="A0A842HQ39"/>
<dbReference type="InterPro" id="IPR050563">
    <property type="entry name" value="4-hydroxybenzoyl-CoA_TE"/>
</dbReference>
<evidence type="ECO:0000313" key="4">
    <source>
        <dbReference type="Proteomes" id="UP000545386"/>
    </source>
</evidence>